<organism evidence="2 3">
    <name type="scientific">Prochlorococcus phage P-SSM5</name>
    <dbReference type="NCBI Taxonomy" id="536454"/>
    <lineage>
        <taxon>Viruses</taxon>
        <taxon>Duplodnaviria</taxon>
        <taxon>Heunggongvirae</taxon>
        <taxon>Uroviricota</taxon>
        <taxon>Caudoviricetes</taxon>
        <taxon>Pantevenvirales</taxon>
        <taxon>Kyanoviridae</taxon>
        <taxon>Salacisavirus</taxon>
        <taxon>Salacisavirus pssm2</taxon>
    </lineage>
</organism>
<feature type="compositionally biased region" description="Basic and acidic residues" evidence="1">
    <location>
        <begin position="63"/>
        <end position="72"/>
    </location>
</feature>
<dbReference type="Proteomes" id="UP000240482">
    <property type="component" value="Segment"/>
</dbReference>
<protein>
    <submittedName>
        <fullName evidence="2">Uncharacterized protein</fullName>
    </submittedName>
</protein>
<proteinExistence type="predicted"/>
<feature type="region of interest" description="Disordered" evidence="1">
    <location>
        <begin position="533"/>
        <end position="559"/>
    </location>
</feature>
<feature type="compositionally biased region" description="Polar residues" evidence="1">
    <location>
        <begin position="48"/>
        <end position="62"/>
    </location>
</feature>
<name>R9S942_9CAUD</name>
<evidence type="ECO:0000256" key="1">
    <source>
        <dbReference type="SAM" id="MobiDB-lite"/>
    </source>
</evidence>
<gene>
    <name evidence="2" type="ORF">PRTG_00230</name>
</gene>
<feature type="compositionally biased region" description="Polar residues" evidence="1">
    <location>
        <begin position="129"/>
        <end position="138"/>
    </location>
</feature>
<feature type="compositionally biased region" description="Polar residues" evidence="1">
    <location>
        <begin position="1"/>
        <end position="19"/>
    </location>
</feature>
<feature type="compositionally biased region" description="Low complexity" evidence="1">
    <location>
        <begin position="102"/>
        <end position="112"/>
    </location>
</feature>
<evidence type="ECO:0000313" key="2">
    <source>
        <dbReference type="EMBL" id="AGN12383.1"/>
    </source>
</evidence>
<feature type="region of interest" description="Disordered" evidence="1">
    <location>
        <begin position="184"/>
        <end position="204"/>
    </location>
</feature>
<feature type="compositionally biased region" description="Polar residues" evidence="1">
    <location>
        <begin position="150"/>
        <end position="164"/>
    </location>
</feature>
<reference evidence="2 3" key="1">
    <citation type="submission" date="2010-10" db="EMBL/GenBank/DDBJ databases">
        <title>The Genome Sequence of Prochlorococcus phage P-SSM5.</title>
        <authorList>
            <consortium name="The Broad Institute Genome Sequencing Platform"/>
            <person name="Henn M.R."/>
            <person name="Sullivan M.S."/>
            <person name="Osburne M.S."/>
            <person name="Levin J."/>
            <person name="Malboeuf C."/>
            <person name="Casali M."/>
            <person name="Russ C."/>
            <person name="Lennon N."/>
            <person name="Chapman S.B."/>
            <person name="Erlich R."/>
            <person name="Young S.K."/>
            <person name="Yandava C."/>
            <person name="Zeng Q."/>
            <person name="Alvarado L."/>
            <person name="Anderson S."/>
            <person name="Berlin A."/>
            <person name="Chen Z."/>
            <person name="Freedman E."/>
            <person name="Gellesch M."/>
            <person name="Goldberg J."/>
            <person name="Green L."/>
            <person name="Griggs A."/>
            <person name="Gujja S."/>
            <person name="Heilman E.R."/>
            <person name="Heiman D."/>
            <person name="Hollinger A."/>
            <person name="Howarth C."/>
            <person name="Larson L."/>
            <person name="Mehta T."/>
            <person name="Pearson M."/>
            <person name="Roberts A."/>
            <person name="Ryan E."/>
            <person name="Saif S."/>
            <person name="Shea T."/>
            <person name="Shenoy N."/>
            <person name="Sisk P."/>
            <person name="Stolte C."/>
            <person name="Sykes S."/>
            <person name="White J."/>
            <person name="Yu Q."/>
            <person name="Coleman M.L."/>
            <person name="Huang K.H."/>
            <person name="Weigele P.R."/>
            <person name="DeFrancesco A.S."/>
            <person name="Kern S.E."/>
            <person name="Thompson L.R."/>
            <person name="Fu R."/>
            <person name="Hombeck B."/>
            <person name="Chisholm S.W."/>
            <person name="Haas B."/>
            <person name="Nusbaum C."/>
            <person name="Birren B."/>
        </authorList>
    </citation>
    <scope>NUCLEOTIDE SEQUENCE [LARGE SCALE GENOMIC DNA]</scope>
    <source>
        <strain evidence="2 3">P-SSM5</strain>
    </source>
</reference>
<feature type="compositionally biased region" description="Basic and acidic residues" evidence="1">
    <location>
        <begin position="533"/>
        <end position="545"/>
    </location>
</feature>
<evidence type="ECO:0000313" key="3">
    <source>
        <dbReference type="Proteomes" id="UP000240482"/>
    </source>
</evidence>
<dbReference type="EMBL" id="HQ632825">
    <property type="protein sequence ID" value="AGN12383.1"/>
    <property type="molecule type" value="Genomic_DNA"/>
</dbReference>
<feature type="region of interest" description="Disordered" evidence="1">
    <location>
        <begin position="1"/>
        <end position="164"/>
    </location>
</feature>
<accession>R9S942</accession>
<feature type="compositionally biased region" description="Basic residues" evidence="1">
    <location>
        <begin position="32"/>
        <end position="44"/>
    </location>
</feature>
<sequence length="573" mass="61551">MKSLSQFIIETQSGSNKPSTDPWFPDEDKNGKNKKSTNGKKKSIKNTQKNLEQNTKPGNKSNKGIDPKEVNKRLSASTTKGDQARSQYNTSGIQGDSNVGDPTQSKSNTPKKTPTPKPKPLTGAERNILQKTNRQSGGKISVNFAEPIDNRSQMRSIEGDPQSNKIKAEVEKSVNQKTREFTQKKGVTSGNEFKYSGGKKPYTKGADKLLDKIFNVKKGEKKPVNPKTGSRIPDLKKGELGKLYQTSTKADPKRGGSVRTTDKINQELTAKRAARINPKTGKATRKGVENFAINQQTKGLSTKGDAGKQAMANAKKIAGNARSAAYKDIANKINTSDYAGKRAKLASTKELDRIVNDIKTSKTISRSVDVGTTTKAPTVLRKPLSSYKTSLNTATRKGKITPLTKTSGIKYKPSETPKTGNKTFKQFRNVSGQKSNLAKLKIKPGRLLGKGFAAWNAIDNYNAAKGSPLRKLAKSAVTTAAYYKGGTAGASLGTGFGAITGPGALVTGTAGFIAGSETASNLTSRAFDKVWKPPTTKTKDKDKNKKIIGGTTSGGMKPFKWKSGIAIESGPKK</sequence>
<feature type="compositionally biased region" description="Polar residues" evidence="1">
    <location>
        <begin position="74"/>
        <end position="101"/>
    </location>
</feature>